<evidence type="ECO:0000313" key="3">
    <source>
        <dbReference type="EMBL" id="KZR99803.1"/>
    </source>
</evidence>
<dbReference type="EMBL" id="LRGB01012605">
    <property type="protein sequence ID" value="KZR99803.1"/>
    <property type="molecule type" value="Genomic_DNA"/>
</dbReference>
<name>A0A162CVL3_9CRUS</name>
<feature type="compositionally biased region" description="Basic and acidic residues" evidence="1">
    <location>
        <begin position="73"/>
        <end position="86"/>
    </location>
</feature>
<feature type="region of interest" description="Disordered" evidence="1">
    <location>
        <begin position="1"/>
        <end position="109"/>
    </location>
</feature>
<feature type="transmembrane region" description="Helical" evidence="2">
    <location>
        <begin position="136"/>
        <end position="155"/>
    </location>
</feature>
<keyword evidence="4" id="KW-1185">Reference proteome</keyword>
<feature type="transmembrane region" description="Helical" evidence="2">
    <location>
        <begin position="161"/>
        <end position="179"/>
    </location>
</feature>
<evidence type="ECO:0000313" key="4">
    <source>
        <dbReference type="Proteomes" id="UP000076858"/>
    </source>
</evidence>
<sequence length="181" mass="20126">MWETGRRHFSTAEKTSIPENEETAIPVTAETSTPGTEVNSTPVTGETAITATEENSISVVEETPLPVPDETATPEREETSIPKIEQDVIPTTEVDNDESKEPELVPDPEDPAFKELRQLLDDFHPVWKRSTEMANATYGVVVFFVQLWALLISTMNVDIDPTGLIVGIYLVMLASFMKFEK</sequence>
<gene>
    <name evidence="3" type="ORF">APZ42_004195</name>
</gene>
<comment type="caution">
    <text evidence="3">The sequence shown here is derived from an EMBL/GenBank/DDBJ whole genome shotgun (WGS) entry which is preliminary data.</text>
</comment>
<keyword evidence="2" id="KW-1133">Transmembrane helix</keyword>
<dbReference type="AlphaFoldDB" id="A0A162CVL3"/>
<evidence type="ECO:0000256" key="2">
    <source>
        <dbReference type="SAM" id="Phobius"/>
    </source>
</evidence>
<evidence type="ECO:0000256" key="1">
    <source>
        <dbReference type="SAM" id="MobiDB-lite"/>
    </source>
</evidence>
<feature type="compositionally biased region" description="Polar residues" evidence="1">
    <location>
        <begin position="29"/>
        <end position="58"/>
    </location>
</feature>
<organism evidence="3 4">
    <name type="scientific">Daphnia magna</name>
    <dbReference type="NCBI Taxonomy" id="35525"/>
    <lineage>
        <taxon>Eukaryota</taxon>
        <taxon>Metazoa</taxon>
        <taxon>Ecdysozoa</taxon>
        <taxon>Arthropoda</taxon>
        <taxon>Crustacea</taxon>
        <taxon>Branchiopoda</taxon>
        <taxon>Diplostraca</taxon>
        <taxon>Cladocera</taxon>
        <taxon>Anomopoda</taxon>
        <taxon>Daphniidae</taxon>
        <taxon>Daphnia</taxon>
    </lineage>
</organism>
<reference evidence="3 4" key="1">
    <citation type="submission" date="2016-03" db="EMBL/GenBank/DDBJ databases">
        <title>EvidentialGene: Evidence-directed Construction of Genes on Genomes.</title>
        <authorList>
            <person name="Gilbert D.G."/>
            <person name="Choi J.-H."/>
            <person name="Mockaitis K."/>
            <person name="Colbourne J."/>
            <person name="Pfrender M."/>
        </authorList>
    </citation>
    <scope>NUCLEOTIDE SEQUENCE [LARGE SCALE GENOMIC DNA]</scope>
    <source>
        <strain evidence="3 4">Xinb3</strain>
        <tissue evidence="3">Complete organism</tissue>
    </source>
</reference>
<dbReference type="Proteomes" id="UP000076858">
    <property type="component" value="Unassembled WGS sequence"/>
</dbReference>
<protein>
    <submittedName>
        <fullName evidence="3">Uncharacterized protein</fullName>
    </submittedName>
</protein>
<accession>A0A162CVL3</accession>
<keyword evidence="2" id="KW-0812">Transmembrane</keyword>
<proteinExistence type="predicted"/>
<keyword evidence="2" id="KW-0472">Membrane</keyword>